<dbReference type="Pfam" id="PF00581">
    <property type="entry name" value="Rhodanese"/>
    <property type="match status" value="1"/>
</dbReference>
<keyword evidence="3" id="KW-0067">ATP-binding</keyword>
<dbReference type="InterPro" id="IPR000594">
    <property type="entry name" value="ThiF_NAD_FAD-bd"/>
</dbReference>
<dbReference type="PANTHER" id="PTHR10953:SF102">
    <property type="entry name" value="ADENYLYLTRANSFERASE AND SULFURTRANSFERASE MOCS3"/>
    <property type="match status" value="1"/>
</dbReference>
<dbReference type="GO" id="GO:0004792">
    <property type="term" value="F:thiosulfate-cyanide sulfurtransferase activity"/>
    <property type="evidence" value="ECO:0007669"/>
    <property type="project" value="TreeGrafter"/>
</dbReference>
<dbReference type="Gene3D" id="3.40.250.10">
    <property type="entry name" value="Rhodanese-like domain"/>
    <property type="match status" value="1"/>
</dbReference>
<keyword evidence="1" id="KW-0808">Transferase</keyword>
<name>A0AAD2PWI7_9STRA</name>
<evidence type="ECO:0000256" key="1">
    <source>
        <dbReference type="ARBA" id="ARBA00022679"/>
    </source>
</evidence>
<gene>
    <name evidence="6" type="ORF">CYCCA115_LOCUS18980</name>
</gene>
<comment type="caution">
    <text evidence="6">The sequence shown here is derived from an EMBL/GenBank/DDBJ whole genome shotgun (WGS) entry which is preliminary data.</text>
</comment>
<dbReference type="PANTHER" id="PTHR10953">
    <property type="entry name" value="UBIQUITIN-ACTIVATING ENZYME E1"/>
    <property type="match status" value="1"/>
</dbReference>
<keyword evidence="7" id="KW-1185">Reference proteome</keyword>
<evidence type="ECO:0000256" key="3">
    <source>
        <dbReference type="ARBA" id="ARBA00022840"/>
    </source>
</evidence>
<dbReference type="PROSITE" id="PS50206">
    <property type="entry name" value="RHODANESE_3"/>
    <property type="match status" value="1"/>
</dbReference>
<dbReference type="GO" id="GO:0042292">
    <property type="term" value="F:URM1 activating enzyme activity"/>
    <property type="evidence" value="ECO:0007669"/>
    <property type="project" value="TreeGrafter"/>
</dbReference>
<feature type="region of interest" description="Disordered" evidence="4">
    <location>
        <begin position="26"/>
        <end position="50"/>
    </location>
</feature>
<evidence type="ECO:0000256" key="2">
    <source>
        <dbReference type="ARBA" id="ARBA00022741"/>
    </source>
</evidence>
<dbReference type="SUPFAM" id="SSF69572">
    <property type="entry name" value="Activating enzymes of the ubiquitin-like proteins"/>
    <property type="match status" value="1"/>
</dbReference>
<dbReference type="GO" id="GO:0016779">
    <property type="term" value="F:nucleotidyltransferase activity"/>
    <property type="evidence" value="ECO:0007669"/>
    <property type="project" value="TreeGrafter"/>
</dbReference>
<dbReference type="Gene3D" id="3.40.50.720">
    <property type="entry name" value="NAD(P)-binding Rossmann-like Domain"/>
    <property type="match status" value="1"/>
</dbReference>
<protein>
    <recommendedName>
        <fullName evidence="5">Rhodanese domain-containing protein</fullName>
    </recommendedName>
</protein>
<dbReference type="InterPro" id="IPR036873">
    <property type="entry name" value="Rhodanese-like_dom_sf"/>
</dbReference>
<evidence type="ECO:0000313" key="7">
    <source>
        <dbReference type="Proteomes" id="UP001295423"/>
    </source>
</evidence>
<dbReference type="NCBIfam" id="NF004281">
    <property type="entry name" value="PRK05690.1"/>
    <property type="match status" value="1"/>
</dbReference>
<dbReference type="InterPro" id="IPR001763">
    <property type="entry name" value="Rhodanese-like_dom"/>
</dbReference>
<accession>A0AAD2PWI7</accession>
<reference evidence="6" key="1">
    <citation type="submission" date="2023-08" db="EMBL/GenBank/DDBJ databases">
        <authorList>
            <person name="Audoor S."/>
            <person name="Bilcke G."/>
        </authorList>
    </citation>
    <scope>NUCLEOTIDE SEQUENCE</scope>
</reference>
<evidence type="ECO:0000313" key="6">
    <source>
        <dbReference type="EMBL" id="CAJ1960981.1"/>
    </source>
</evidence>
<evidence type="ECO:0000256" key="4">
    <source>
        <dbReference type="SAM" id="MobiDB-lite"/>
    </source>
</evidence>
<organism evidence="6 7">
    <name type="scientific">Cylindrotheca closterium</name>
    <dbReference type="NCBI Taxonomy" id="2856"/>
    <lineage>
        <taxon>Eukaryota</taxon>
        <taxon>Sar</taxon>
        <taxon>Stramenopiles</taxon>
        <taxon>Ochrophyta</taxon>
        <taxon>Bacillariophyta</taxon>
        <taxon>Bacillariophyceae</taxon>
        <taxon>Bacillariophycidae</taxon>
        <taxon>Bacillariales</taxon>
        <taxon>Bacillariaceae</taxon>
        <taxon>Cylindrotheca</taxon>
    </lineage>
</organism>
<dbReference type="FunFam" id="3.40.50.720:FF:000033">
    <property type="entry name" value="Adenylyltransferase and sulfurtransferase MOCS3"/>
    <property type="match status" value="1"/>
</dbReference>
<dbReference type="CDD" id="cd00757">
    <property type="entry name" value="ThiF_MoeB_HesA_family"/>
    <property type="match status" value="1"/>
</dbReference>
<dbReference type="Proteomes" id="UP001295423">
    <property type="component" value="Unassembled WGS sequence"/>
</dbReference>
<dbReference type="GO" id="GO:0005524">
    <property type="term" value="F:ATP binding"/>
    <property type="evidence" value="ECO:0007669"/>
    <property type="project" value="UniProtKB-KW"/>
</dbReference>
<dbReference type="InterPro" id="IPR045886">
    <property type="entry name" value="ThiF/MoeB/HesA"/>
</dbReference>
<sequence length="448" mass="48457">MESSDQAKRVNELEVRVAQLERENAELRSKRAADEVTEAKQLDDDHDKNEDQLTPAQIERYSRQLLIAGGFGVTGQLELLKSSVLIVGAGGIGSTVILYLAASGVGKLTIVDFDEVDISNLHRQIIHSSEDVGMNKAESARKAVERINPSIQVEILKMPLSSSNALPIVSQHDCVVDASDNPLTRYTVNDACVLGNVPLVSGSAIGCEGQLTVYNYKGGPCYRCLYPKQSVSEGSKTCSDNGVLGPVPGLVGILQAMETIKLLTGFGHVMSDRLAMYDSLECSFLRIKKPPKQSSCAVCGPNATIKTMDDSYNASSSSRGPSCATAASSPPVPTSNDISCTDYSLLRKNNQPHILLDVRVKEQYELCTLDGAINLPLEELEGKLSYVENLSDGTKPIFCLCRRGIASAMATNMLLEAQQKHPNLHSVMNIKGGLNSWRDSVDSSFPKY</sequence>
<dbReference type="GO" id="GO:0005737">
    <property type="term" value="C:cytoplasm"/>
    <property type="evidence" value="ECO:0007669"/>
    <property type="project" value="TreeGrafter"/>
</dbReference>
<feature type="domain" description="Rhodanese" evidence="5">
    <location>
        <begin position="349"/>
        <end position="446"/>
    </location>
</feature>
<dbReference type="SMART" id="SM00450">
    <property type="entry name" value="RHOD"/>
    <property type="match status" value="1"/>
</dbReference>
<dbReference type="InterPro" id="IPR035985">
    <property type="entry name" value="Ubiquitin-activating_enz"/>
</dbReference>
<dbReference type="AlphaFoldDB" id="A0AAD2PWI7"/>
<keyword evidence="2" id="KW-0547">Nucleotide-binding</keyword>
<dbReference type="Pfam" id="PF00899">
    <property type="entry name" value="ThiF"/>
    <property type="match status" value="1"/>
</dbReference>
<proteinExistence type="predicted"/>
<evidence type="ECO:0000259" key="5">
    <source>
        <dbReference type="PROSITE" id="PS50206"/>
    </source>
</evidence>
<dbReference type="EMBL" id="CAKOGP040002080">
    <property type="protein sequence ID" value="CAJ1960981.1"/>
    <property type="molecule type" value="Genomic_DNA"/>
</dbReference>